<evidence type="ECO:0000313" key="4">
    <source>
        <dbReference type="Proteomes" id="UP001181693"/>
    </source>
</evidence>
<feature type="domain" description="Aftiphilin clathrin-binding box" evidence="2">
    <location>
        <begin position="641"/>
        <end position="709"/>
    </location>
</feature>
<dbReference type="GO" id="GO:0030276">
    <property type="term" value="F:clathrin binding"/>
    <property type="evidence" value="ECO:0007669"/>
    <property type="project" value="InterPro"/>
</dbReference>
<evidence type="ECO:0000256" key="1">
    <source>
        <dbReference type="SAM" id="MobiDB-lite"/>
    </source>
</evidence>
<dbReference type="EMBL" id="DYDO01000004">
    <property type="protein sequence ID" value="DBA27060.1"/>
    <property type="molecule type" value="Genomic_DNA"/>
</dbReference>
<reference evidence="3" key="1">
    <citation type="thesis" date="2020" institute="ProQuest LLC" country="789 East Eisenhower Parkway, Ann Arbor, MI, USA">
        <title>Comparative Genomics and Chromosome Evolution.</title>
        <authorList>
            <person name="Mudd A.B."/>
        </authorList>
    </citation>
    <scope>NUCLEOTIDE SEQUENCE</scope>
    <source>
        <strain evidence="3">1538</strain>
        <tissue evidence="3">Blood</tissue>
    </source>
</reference>
<keyword evidence="4" id="KW-1185">Reference proteome</keyword>
<accession>A0AAV3AWA3</accession>
<sequence length="847" mass="92590">MEPEIIRMYSSSPPPLDSVADDDEDDEFGEFGGFSEVNNSGMGFADFDTVNFPKSREDFIPSKHFLPIPDYSDSSVNNFASLTSNKASEKVSEISSSKKGLSSVFESNTNHETTQFNVAALDNKGSSGEIKTHLNSETHISSVDNANLVSKGQDQMVNTCNGEKIHSLENLTNGFTVVDSANPQGLQDVDSMGHSKGFKSISSHSTDLSIDFSPPSPGDDFADFATFSSKDTVDLDDAEQQTRMGLHEGQTPSINVNTTLSRYEDGINSAPTEVINDPVFQDTVDLDDLSSVNPSLEQDKLTLDSVPPPDSMAPESSISDSMHSMDTKTTTGLKQSENEDALQSLDSDSSLAHKNSLDRKELSLNLNNEFENTNIGNISHDQPEYDSSFGDFNAATEESPPPLTDNSESSNTHYNAPLDLHMNELEDDFGDFKDMNFESFPEQQRVASEKLSLPDLAEKQSLQNPSKETDEFTDFGNFVSLEKKEEWSTVQDSNDFAEFSTAGSFTQSPEWNAFEDDQAESSSWASFEDQKADNQAKSDDWQSFRTDMPSSTNVQVINSEMVDLPAFQDSETSLVCDDSTLAFQHSLMGHLEQIVQACFPLPSVAIIEVNISPLDLLLCTEQQGEASKSKSSTRLHAEVLDIWVELQDIHDAFGLKYQWGGSHSNKNLLCSLGIDTRNILFTGNKKQPVIVPMYAAGLGMLEPTKEPLKPLSAAEKIASIGQSSHVSPDDISSSDQLQESLPPVQFDWSSSGLTNPLDGVDPELYALTTSKVECSSASNKVTDAFARLMSTAETTSTSARKPRRDENLSKEAGKVIASLPDLSFMHAKVLMFPVSLTPSTSSQDKVD</sequence>
<feature type="region of interest" description="Disordered" evidence="1">
    <location>
        <begin position="374"/>
        <end position="415"/>
    </location>
</feature>
<feature type="region of interest" description="Disordered" evidence="1">
    <location>
        <begin position="290"/>
        <end position="349"/>
    </location>
</feature>
<protein>
    <recommendedName>
        <fullName evidence="2">Aftiphilin clathrin-binding box domain-containing protein</fullName>
    </recommendedName>
</protein>
<dbReference type="AlphaFoldDB" id="A0AAV3AWA3"/>
<dbReference type="Proteomes" id="UP001181693">
    <property type="component" value="Unassembled WGS sequence"/>
</dbReference>
<evidence type="ECO:0000313" key="3">
    <source>
        <dbReference type="EMBL" id="DBA27060.1"/>
    </source>
</evidence>
<dbReference type="InterPro" id="IPR029205">
    <property type="entry name" value="Clathrin-bd"/>
</dbReference>
<feature type="region of interest" description="Disordered" evidence="1">
    <location>
        <begin position="1"/>
        <end position="27"/>
    </location>
</feature>
<organism evidence="3 4">
    <name type="scientific">Pyxicephalus adspersus</name>
    <name type="common">African bullfrog</name>
    <dbReference type="NCBI Taxonomy" id="30357"/>
    <lineage>
        <taxon>Eukaryota</taxon>
        <taxon>Metazoa</taxon>
        <taxon>Chordata</taxon>
        <taxon>Craniata</taxon>
        <taxon>Vertebrata</taxon>
        <taxon>Euteleostomi</taxon>
        <taxon>Amphibia</taxon>
        <taxon>Batrachia</taxon>
        <taxon>Anura</taxon>
        <taxon>Neobatrachia</taxon>
        <taxon>Ranoidea</taxon>
        <taxon>Pyxicephalidae</taxon>
        <taxon>Pyxicephalinae</taxon>
        <taxon>Pyxicephalus</taxon>
    </lineage>
</organism>
<gene>
    <name evidence="3" type="ORF">GDO54_011239</name>
</gene>
<dbReference type="GO" id="GO:0032588">
    <property type="term" value="C:trans-Golgi network membrane"/>
    <property type="evidence" value="ECO:0007669"/>
    <property type="project" value="InterPro"/>
</dbReference>
<dbReference type="Pfam" id="PF15045">
    <property type="entry name" value="Clathrin_bdg"/>
    <property type="match status" value="1"/>
</dbReference>
<feature type="compositionally biased region" description="Polar residues" evidence="1">
    <location>
        <begin position="314"/>
        <end position="335"/>
    </location>
</feature>
<dbReference type="PANTHER" id="PTHR16156:SF10">
    <property type="entry name" value="AFTIPHILIN-RELATED"/>
    <property type="match status" value="1"/>
</dbReference>
<feature type="compositionally biased region" description="Polar residues" evidence="1">
    <location>
        <begin position="404"/>
        <end position="414"/>
    </location>
</feature>
<dbReference type="InterPro" id="IPR046359">
    <property type="entry name" value="Aftin-like"/>
</dbReference>
<dbReference type="GO" id="GO:0030121">
    <property type="term" value="C:AP-1 adaptor complex"/>
    <property type="evidence" value="ECO:0007669"/>
    <property type="project" value="TreeGrafter"/>
</dbReference>
<evidence type="ECO:0000259" key="2">
    <source>
        <dbReference type="Pfam" id="PF15045"/>
    </source>
</evidence>
<dbReference type="PANTHER" id="PTHR16156">
    <property type="entry name" value="AFTIPHILIN A-RELATED"/>
    <property type="match status" value="1"/>
</dbReference>
<name>A0AAV3AWA3_PYXAD</name>
<comment type="caution">
    <text evidence="3">The sequence shown here is derived from an EMBL/GenBank/DDBJ whole genome shotgun (WGS) entry which is preliminary data.</text>
</comment>
<proteinExistence type="predicted"/>